<dbReference type="EMBL" id="JAQNDM010000002">
    <property type="protein sequence ID" value="MDC0713147.1"/>
    <property type="molecule type" value="Genomic_DNA"/>
</dbReference>
<gene>
    <name evidence="2" type="ORF">POL68_32095</name>
</gene>
<feature type="region of interest" description="Disordered" evidence="1">
    <location>
        <begin position="614"/>
        <end position="676"/>
    </location>
</feature>
<sequence length="676" mass="74404">MARPEHEERQQRRWLEDARKHLGRGDLEATLLPLLRLPPSLREDLLPRSAELFRRGVQEQHRRGGWGMLGTLAARADAEPRLVEEGVLPGDAQATFWVLMWAAGRAHEWARVRRLWQPLALEVEARAPPLAVALEAWMGTQGTPSSLSVAPALACLPPVDARLGIESARSRAVVPPPRSLDEVEARVLALCALEPFSVFVSRIEAWVKELPAEVARAVWQFVGALAARELWIRAAEDKTMGALSEPALLLGRAARAGNDVQALSVPVVQALRVLTARLPREGLSRAGEAEAWCSLAQAAAHSPEVLPWVVRAVSGVSFKEAALSAALRLHEGLLALAPDVALWAQAVLAWDEHNPEARSAPEWLQKSLRQLLETQAPALLTWLRAASPVERTELVECVAFTFALELVESWVEACWEGAGEEVRTVLSGAISILLDRTRDKKARSQMDALLRGVRSPEEAMQLLMGGKGALKKMEALMALTPEGLGIWRRLGSQVLPYRVEFLQEAVRQATSDAQAWEAAMRYLEAHERDPVYVETMQALAGGQWPELADRVVTQWLEKCADDVEALAEAAIACDRSGAPCQYIHPVLEAFLLTSAVRPPRVLTEAVKQARALARAHGLRLRKRRAPRKKKEASNQSPEQAPRRKRSARAKASFQAGAPDEEVVSVKDASADEKEQQ</sequence>
<proteinExistence type="predicted"/>
<reference evidence="2 3" key="1">
    <citation type="submission" date="2022-11" db="EMBL/GenBank/DDBJ databases">
        <title>Minimal conservation of predation-associated metabolite biosynthetic gene clusters underscores biosynthetic potential of Myxococcota including descriptions for ten novel species: Archangium lansinium sp. nov., Myxococcus landrumus sp. nov., Nannocystis bai.</title>
        <authorList>
            <person name="Ahearne A."/>
            <person name="Stevens C."/>
            <person name="Dowd S."/>
        </authorList>
    </citation>
    <scope>NUCLEOTIDE SEQUENCE [LARGE SCALE GENOMIC DNA]</scope>
    <source>
        <strain evidence="2 3">NCWAL01</strain>
    </source>
</reference>
<comment type="caution">
    <text evidence="2">The sequence shown here is derived from an EMBL/GenBank/DDBJ whole genome shotgun (WGS) entry which is preliminary data.</text>
</comment>
<protein>
    <submittedName>
        <fullName evidence="2">DUF6109 family natural product biosynthesis protein</fullName>
    </submittedName>
</protein>
<evidence type="ECO:0000256" key="1">
    <source>
        <dbReference type="SAM" id="MobiDB-lite"/>
    </source>
</evidence>
<organism evidence="2 3">
    <name type="scientific">Stigmatella ashevillensis</name>
    <dbReference type="NCBI Taxonomy" id="2995309"/>
    <lineage>
        <taxon>Bacteria</taxon>
        <taxon>Pseudomonadati</taxon>
        <taxon>Myxococcota</taxon>
        <taxon>Myxococcia</taxon>
        <taxon>Myxococcales</taxon>
        <taxon>Cystobacterineae</taxon>
        <taxon>Archangiaceae</taxon>
        <taxon>Stigmatella</taxon>
    </lineage>
</organism>
<accession>A0ABT5DLB3</accession>
<dbReference type="Proteomes" id="UP001221838">
    <property type="component" value="Unassembled WGS sequence"/>
</dbReference>
<name>A0ABT5DLB3_9BACT</name>
<dbReference type="RefSeq" id="WP_272143336.1">
    <property type="nucleotide sequence ID" value="NZ_JAQNDM010000002.1"/>
</dbReference>
<dbReference type="Pfam" id="PF19604">
    <property type="entry name" value="DUF6109"/>
    <property type="match status" value="1"/>
</dbReference>
<evidence type="ECO:0000313" key="2">
    <source>
        <dbReference type="EMBL" id="MDC0713147.1"/>
    </source>
</evidence>
<dbReference type="InterPro" id="IPR046091">
    <property type="entry name" value="DUF6109"/>
</dbReference>
<evidence type="ECO:0000313" key="3">
    <source>
        <dbReference type="Proteomes" id="UP001221838"/>
    </source>
</evidence>
<keyword evidence="3" id="KW-1185">Reference proteome</keyword>
<feature type="compositionally biased region" description="Basic residues" evidence="1">
    <location>
        <begin position="616"/>
        <end position="630"/>
    </location>
</feature>